<proteinExistence type="predicted"/>
<dbReference type="OrthoDB" id="10003767at2759"/>
<name>A0A2G8SGV7_9APHY</name>
<reference evidence="1 2" key="1">
    <citation type="journal article" date="2015" name="Sci. Rep.">
        <title>Chromosome-level genome map provides insights into diverse defense mechanisms in the medicinal fungus Ganoderma sinense.</title>
        <authorList>
            <person name="Zhu Y."/>
            <person name="Xu J."/>
            <person name="Sun C."/>
            <person name="Zhou S."/>
            <person name="Xu H."/>
            <person name="Nelson D.R."/>
            <person name="Qian J."/>
            <person name="Song J."/>
            <person name="Luo H."/>
            <person name="Xiang L."/>
            <person name="Li Y."/>
            <person name="Xu Z."/>
            <person name="Ji A."/>
            <person name="Wang L."/>
            <person name="Lu S."/>
            <person name="Hayward A."/>
            <person name="Sun W."/>
            <person name="Li X."/>
            <person name="Schwartz D.C."/>
            <person name="Wang Y."/>
            <person name="Chen S."/>
        </authorList>
    </citation>
    <scope>NUCLEOTIDE SEQUENCE [LARGE SCALE GENOMIC DNA]</scope>
    <source>
        <strain evidence="1 2">ZZ0214-1</strain>
    </source>
</reference>
<accession>A0A2G8SGV7</accession>
<keyword evidence="2" id="KW-1185">Reference proteome</keyword>
<dbReference type="SUPFAM" id="SSF56112">
    <property type="entry name" value="Protein kinase-like (PK-like)"/>
    <property type="match status" value="1"/>
</dbReference>
<protein>
    <recommendedName>
        <fullName evidence="3">Aminoglycoside phosphotransferase domain-containing protein</fullName>
    </recommendedName>
</protein>
<sequence>MADHNQPTKQNNMDTDPFPHIGYPIQLPQEVLDLVLNDVSDRHLDRIGTLGNLDTLRACALVTKKAWRLRAQRRTFLRCIPSHDDLNETNVPLVSSNGHITGIIDWEYHSVLPVVLAAEYPRYLRYDGIYDPRFTLEENGWWTARPEDAAKLRAIYAEAVKAQNEDYWRALIDGELLRQCYE</sequence>
<evidence type="ECO:0000313" key="2">
    <source>
        <dbReference type="Proteomes" id="UP000230002"/>
    </source>
</evidence>
<dbReference type="EMBL" id="AYKW01000009">
    <property type="protein sequence ID" value="PIL32993.1"/>
    <property type="molecule type" value="Genomic_DNA"/>
</dbReference>
<dbReference type="InterPro" id="IPR011009">
    <property type="entry name" value="Kinase-like_dom_sf"/>
</dbReference>
<gene>
    <name evidence="1" type="ORF">GSI_05111</name>
</gene>
<comment type="caution">
    <text evidence="1">The sequence shown here is derived from an EMBL/GenBank/DDBJ whole genome shotgun (WGS) entry which is preliminary data.</text>
</comment>
<dbReference type="AlphaFoldDB" id="A0A2G8SGV7"/>
<dbReference type="Proteomes" id="UP000230002">
    <property type="component" value="Unassembled WGS sequence"/>
</dbReference>
<evidence type="ECO:0000313" key="1">
    <source>
        <dbReference type="EMBL" id="PIL32993.1"/>
    </source>
</evidence>
<evidence type="ECO:0008006" key="3">
    <source>
        <dbReference type="Google" id="ProtNLM"/>
    </source>
</evidence>
<organism evidence="1 2">
    <name type="scientific">Ganoderma sinense ZZ0214-1</name>
    <dbReference type="NCBI Taxonomy" id="1077348"/>
    <lineage>
        <taxon>Eukaryota</taxon>
        <taxon>Fungi</taxon>
        <taxon>Dikarya</taxon>
        <taxon>Basidiomycota</taxon>
        <taxon>Agaricomycotina</taxon>
        <taxon>Agaricomycetes</taxon>
        <taxon>Polyporales</taxon>
        <taxon>Polyporaceae</taxon>
        <taxon>Ganoderma</taxon>
    </lineage>
</organism>